<name>A0A8H6NV35_9PEZI</name>
<organism evidence="1 2">
    <name type="scientific">Colletotrichum musicola</name>
    <dbReference type="NCBI Taxonomy" id="2175873"/>
    <lineage>
        <taxon>Eukaryota</taxon>
        <taxon>Fungi</taxon>
        <taxon>Dikarya</taxon>
        <taxon>Ascomycota</taxon>
        <taxon>Pezizomycotina</taxon>
        <taxon>Sordariomycetes</taxon>
        <taxon>Hypocreomycetidae</taxon>
        <taxon>Glomerellales</taxon>
        <taxon>Glomerellaceae</taxon>
        <taxon>Colletotrichum</taxon>
        <taxon>Colletotrichum orchidearum species complex</taxon>
    </lineage>
</organism>
<dbReference type="AlphaFoldDB" id="A0A8H6NV35"/>
<proteinExistence type="predicted"/>
<accession>A0A8H6NV35</accession>
<dbReference type="Proteomes" id="UP000639643">
    <property type="component" value="Unassembled WGS sequence"/>
</dbReference>
<keyword evidence="2" id="KW-1185">Reference proteome</keyword>
<gene>
    <name evidence="1" type="ORF">CMUS01_02514</name>
</gene>
<dbReference type="EMBL" id="WIGM01000053">
    <property type="protein sequence ID" value="KAF6843018.1"/>
    <property type="molecule type" value="Genomic_DNA"/>
</dbReference>
<reference evidence="1" key="1">
    <citation type="journal article" date="2020" name="Phytopathology">
        <title>Genome Sequence Resources of Colletotrichum truncatum, C. plurivorum, C. musicola, and C. sojae: Four Species Pathogenic to Soybean (Glycine max).</title>
        <authorList>
            <person name="Rogerio F."/>
            <person name="Boufleur T.R."/>
            <person name="Ciampi-Guillardi M."/>
            <person name="Sukno S.A."/>
            <person name="Thon M.R."/>
            <person name="Massola Junior N.S."/>
            <person name="Baroncelli R."/>
        </authorList>
    </citation>
    <scope>NUCLEOTIDE SEQUENCE</scope>
    <source>
        <strain evidence="1">LFN0074</strain>
    </source>
</reference>
<protein>
    <submittedName>
        <fullName evidence="1">Uncharacterized protein</fullName>
    </submittedName>
</protein>
<comment type="caution">
    <text evidence="1">The sequence shown here is derived from an EMBL/GenBank/DDBJ whole genome shotgun (WGS) entry which is preliminary data.</text>
</comment>
<evidence type="ECO:0000313" key="2">
    <source>
        <dbReference type="Proteomes" id="UP000639643"/>
    </source>
</evidence>
<evidence type="ECO:0000313" key="1">
    <source>
        <dbReference type="EMBL" id="KAF6843018.1"/>
    </source>
</evidence>
<sequence>MPGEDSQNVASTKYKLTKIQTLLDKKLDSSEHINEWHAKAEKTFVARHRINQPTWMDTLVGQSLPGGDEKHEGQHRERTLKMGLHAYCSGPRPPSGDFDKRPKYDKTWYGLVSQNNMGLRKANTSEKIEVFPLCIFLN</sequence>